<evidence type="ECO:0000313" key="3">
    <source>
        <dbReference type="Proteomes" id="UP000318384"/>
    </source>
</evidence>
<organism evidence="2 3">
    <name type="scientific">Gimesia aquarii</name>
    <dbReference type="NCBI Taxonomy" id="2527964"/>
    <lineage>
        <taxon>Bacteria</taxon>
        <taxon>Pseudomonadati</taxon>
        <taxon>Planctomycetota</taxon>
        <taxon>Planctomycetia</taxon>
        <taxon>Planctomycetales</taxon>
        <taxon>Planctomycetaceae</taxon>
        <taxon>Gimesia</taxon>
    </lineage>
</organism>
<dbReference type="RefSeq" id="WP_145176652.1">
    <property type="nucleotide sequence ID" value="NZ_CP037422.1"/>
</dbReference>
<dbReference type="EMBL" id="CP037422">
    <property type="protein sequence ID" value="QDU09821.1"/>
    <property type="molecule type" value="Genomic_DNA"/>
</dbReference>
<keyword evidence="3" id="KW-1185">Reference proteome</keyword>
<evidence type="ECO:0000256" key="1">
    <source>
        <dbReference type="SAM" id="MobiDB-lite"/>
    </source>
</evidence>
<name>A0A517WX31_9PLAN</name>
<gene>
    <name evidence="2" type="ORF">V202x_32180</name>
</gene>
<feature type="region of interest" description="Disordered" evidence="1">
    <location>
        <begin position="135"/>
        <end position="157"/>
    </location>
</feature>
<dbReference type="OrthoDB" id="213584at2"/>
<protein>
    <recommendedName>
        <fullName evidence="4">DUF3618 domain-containing protein</fullName>
    </recommendedName>
</protein>
<sequence>MSDYSKLERAEQIRQTMREIRHDLDDDVQQVKQSAHKLTSWRYYIKNHPWACVGVAAAIGYLVVPKKLNIQSLDAKTIEKLAKKNRLVVEHKPKAQAKNNLIRGAFTFLSGLALRTATAQIVQQLATTFDKPISDHTSSTFSQQEVGEENVSQFTTR</sequence>
<accession>A0A517WX31</accession>
<dbReference type="Proteomes" id="UP000318384">
    <property type="component" value="Chromosome"/>
</dbReference>
<proteinExistence type="predicted"/>
<evidence type="ECO:0008006" key="4">
    <source>
        <dbReference type="Google" id="ProtNLM"/>
    </source>
</evidence>
<dbReference type="AlphaFoldDB" id="A0A517WX31"/>
<evidence type="ECO:0000313" key="2">
    <source>
        <dbReference type="EMBL" id="QDU09821.1"/>
    </source>
</evidence>
<reference evidence="2 3" key="1">
    <citation type="submission" date="2019-03" db="EMBL/GenBank/DDBJ databases">
        <title>Deep-cultivation of Planctomycetes and their phenomic and genomic characterization uncovers novel biology.</title>
        <authorList>
            <person name="Wiegand S."/>
            <person name="Jogler M."/>
            <person name="Boedeker C."/>
            <person name="Pinto D."/>
            <person name="Vollmers J."/>
            <person name="Rivas-Marin E."/>
            <person name="Kohn T."/>
            <person name="Peeters S.H."/>
            <person name="Heuer A."/>
            <person name="Rast P."/>
            <person name="Oberbeckmann S."/>
            <person name="Bunk B."/>
            <person name="Jeske O."/>
            <person name="Meyerdierks A."/>
            <person name="Storesund J.E."/>
            <person name="Kallscheuer N."/>
            <person name="Luecker S."/>
            <person name="Lage O.M."/>
            <person name="Pohl T."/>
            <person name="Merkel B.J."/>
            <person name="Hornburger P."/>
            <person name="Mueller R.-W."/>
            <person name="Bruemmer F."/>
            <person name="Labrenz M."/>
            <person name="Spormann A.M."/>
            <person name="Op den Camp H."/>
            <person name="Overmann J."/>
            <person name="Amann R."/>
            <person name="Jetten M.S.M."/>
            <person name="Mascher T."/>
            <person name="Medema M.H."/>
            <person name="Devos D.P."/>
            <person name="Kaster A.-K."/>
            <person name="Ovreas L."/>
            <person name="Rohde M."/>
            <person name="Galperin M.Y."/>
            <person name="Jogler C."/>
        </authorList>
    </citation>
    <scope>NUCLEOTIDE SEQUENCE [LARGE SCALE GENOMIC DNA]</scope>
    <source>
        <strain evidence="2 3">V202</strain>
    </source>
</reference>